<feature type="region of interest" description="Disordered" evidence="1">
    <location>
        <begin position="65"/>
        <end position="91"/>
    </location>
</feature>
<comment type="caution">
    <text evidence="2">The sequence shown here is derived from an EMBL/GenBank/DDBJ whole genome shotgun (WGS) entry which is preliminary data.</text>
</comment>
<organism evidence="2 3">
    <name type="scientific">Ktedonospora formicarum</name>
    <dbReference type="NCBI Taxonomy" id="2778364"/>
    <lineage>
        <taxon>Bacteria</taxon>
        <taxon>Bacillati</taxon>
        <taxon>Chloroflexota</taxon>
        <taxon>Ktedonobacteria</taxon>
        <taxon>Ktedonobacterales</taxon>
        <taxon>Ktedonobacteraceae</taxon>
        <taxon>Ktedonospora</taxon>
    </lineage>
</organism>
<gene>
    <name evidence="2" type="ORF">KSX_39280</name>
</gene>
<accession>A0A8J3I2S8</accession>
<protein>
    <submittedName>
        <fullName evidence="2">Uncharacterized protein</fullName>
    </submittedName>
</protein>
<sequence length="91" mass="9963">MAQCVMDLAGNPVALADGREVFHLSAILLELRMGQRQLADRQHTPIGGAKRDQEDNLTADIQLSGDEAERQAGTQPERDRQQRAKPLPSGC</sequence>
<evidence type="ECO:0000256" key="1">
    <source>
        <dbReference type="SAM" id="MobiDB-lite"/>
    </source>
</evidence>
<dbReference type="AlphaFoldDB" id="A0A8J3I2S8"/>
<evidence type="ECO:0000313" key="2">
    <source>
        <dbReference type="EMBL" id="GHO45765.1"/>
    </source>
</evidence>
<name>A0A8J3I2S8_9CHLR</name>
<dbReference type="Proteomes" id="UP000612362">
    <property type="component" value="Unassembled WGS sequence"/>
</dbReference>
<reference evidence="2" key="1">
    <citation type="submission" date="2020-10" db="EMBL/GenBank/DDBJ databases">
        <title>Taxonomic study of unclassified bacteria belonging to the class Ktedonobacteria.</title>
        <authorList>
            <person name="Yabe S."/>
            <person name="Wang C.M."/>
            <person name="Zheng Y."/>
            <person name="Sakai Y."/>
            <person name="Cavaletti L."/>
            <person name="Monciardini P."/>
            <person name="Donadio S."/>
        </authorList>
    </citation>
    <scope>NUCLEOTIDE SEQUENCE</scope>
    <source>
        <strain evidence="2">SOSP1-1</strain>
    </source>
</reference>
<proteinExistence type="predicted"/>
<evidence type="ECO:0000313" key="3">
    <source>
        <dbReference type="Proteomes" id="UP000612362"/>
    </source>
</evidence>
<keyword evidence="3" id="KW-1185">Reference proteome</keyword>
<dbReference type="EMBL" id="BNJF01000002">
    <property type="protein sequence ID" value="GHO45765.1"/>
    <property type="molecule type" value="Genomic_DNA"/>
</dbReference>